<proteinExistence type="predicted"/>
<reference evidence="2" key="1">
    <citation type="submission" date="2025-08" db="UniProtKB">
        <authorList>
            <consortium name="RefSeq"/>
        </authorList>
    </citation>
    <scope>IDENTIFICATION</scope>
</reference>
<name>A0A1S4CAJ5_TOBAC</name>
<sequence>MVRSRGRGDTSKGRGEPSKGRGKSTLSLALQKIITKKATVGRGRNAEPSESSSYAPSSKASEGNSVQEQPTIQSKPPERYQLRDEPSTSHSTSEGSKSASQASEPSSTPVPEVPATTVDDISDNSRREDTTVVGLERSKKKEIWEDRFISWVLSLASVGGGR</sequence>
<dbReference type="OrthoDB" id="10473448at2759"/>
<feature type="compositionally biased region" description="Low complexity" evidence="1">
    <location>
        <begin position="46"/>
        <end position="62"/>
    </location>
</feature>
<evidence type="ECO:0000256" key="1">
    <source>
        <dbReference type="SAM" id="MobiDB-lite"/>
    </source>
</evidence>
<evidence type="ECO:0000313" key="2">
    <source>
        <dbReference type="RefSeq" id="XP_016498136.1"/>
    </source>
</evidence>
<feature type="compositionally biased region" description="Basic and acidic residues" evidence="1">
    <location>
        <begin position="123"/>
        <end position="133"/>
    </location>
</feature>
<feature type="compositionally biased region" description="Low complexity" evidence="1">
    <location>
        <begin position="88"/>
        <end position="118"/>
    </location>
</feature>
<feature type="compositionally biased region" description="Basic and acidic residues" evidence="1">
    <location>
        <begin position="1"/>
        <end position="19"/>
    </location>
</feature>
<feature type="compositionally biased region" description="Basic and acidic residues" evidence="1">
    <location>
        <begin position="76"/>
        <end position="87"/>
    </location>
</feature>
<accession>A0A1S4CAJ5</accession>
<feature type="region of interest" description="Disordered" evidence="1">
    <location>
        <begin position="1"/>
        <end position="133"/>
    </location>
</feature>
<organism evidence="2">
    <name type="scientific">Nicotiana tabacum</name>
    <name type="common">Common tobacco</name>
    <dbReference type="NCBI Taxonomy" id="4097"/>
    <lineage>
        <taxon>Eukaryota</taxon>
        <taxon>Viridiplantae</taxon>
        <taxon>Streptophyta</taxon>
        <taxon>Embryophyta</taxon>
        <taxon>Tracheophyta</taxon>
        <taxon>Spermatophyta</taxon>
        <taxon>Magnoliopsida</taxon>
        <taxon>eudicotyledons</taxon>
        <taxon>Gunneridae</taxon>
        <taxon>Pentapetalae</taxon>
        <taxon>asterids</taxon>
        <taxon>lamiids</taxon>
        <taxon>Solanales</taxon>
        <taxon>Solanaceae</taxon>
        <taxon>Nicotianoideae</taxon>
        <taxon>Nicotianeae</taxon>
        <taxon>Nicotiana</taxon>
    </lineage>
</organism>
<dbReference type="KEGG" id="nta:107816901"/>
<protein>
    <submittedName>
        <fullName evidence="2">Uncharacterized protein</fullName>
    </submittedName>
</protein>
<gene>
    <name evidence="2" type="primary">LOC107816901</name>
</gene>
<dbReference type="AlphaFoldDB" id="A0A1S4CAJ5"/>
<feature type="compositionally biased region" description="Polar residues" evidence="1">
    <location>
        <begin position="63"/>
        <end position="74"/>
    </location>
</feature>
<dbReference type="PaxDb" id="4097-A0A1S4CAJ5"/>
<dbReference type="RefSeq" id="XP_016498136.1">
    <property type="nucleotide sequence ID" value="XM_016642650.1"/>
</dbReference>